<proteinExistence type="inferred from homology"/>
<name>A0A7X0VDZ8_9BACL</name>
<evidence type="ECO:0000256" key="1">
    <source>
        <dbReference type="ARBA" id="ARBA00006484"/>
    </source>
</evidence>
<dbReference type="Gene3D" id="3.40.50.720">
    <property type="entry name" value="NAD(P)-binding Rossmann-like Domain"/>
    <property type="match status" value="1"/>
</dbReference>
<evidence type="ECO:0000313" key="3">
    <source>
        <dbReference type="EMBL" id="MBB6670480.1"/>
    </source>
</evidence>
<comment type="caution">
    <text evidence="3">The sequence shown here is derived from an EMBL/GenBank/DDBJ whole genome shotgun (WGS) entry which is preliminary data.</text>
</comment>
<dbReference type="PRINTS" id="PR00080">
    <property type="entry name" value="SDRFAMILY"/>
</dbReference>
<comment type="similarity">
    <text evidence="1">Belongs to the short-chain dehydrogenases/reductases (SDR) family.</text>
</comment>
<dbReference type="AlphaFoldDB" id="A0A7X0VDZ8"/>
<dbReference type="PANTHER" id="PTHR42879">
    <property type="entry name" value="3-OXOACYL-(ACYL-CARRIER-PROTEIN) REDUCTASE"/>
    <property type="match status" value="1"/>
</dbReference>
<dbReference type="GO" id="GO:0016491">
    <property type="term" value="F:oxidoreductase activity"/>
    <property type="evidence" value="ECO:0007669"/>
    <property type="project" value="UniProtKB-KW"/>
</dbReference>
<dbReference type="GO" id="GO:0032787">
    <property type="term" value="P:monocarboxylic acid metabolic process"/>
    <property type="evidence" value="ECO:0007669"/>
    <property type="project" value="UniProtKB-ARBA"/>
</dbReference>
<dbReference type="PANTHER" id="PTHR42879:SF2">
    <property type="entry name" value="3-OXOACYL-[ACYL-CARRIER-PROTEIN] REDUCTASE FABG"/>
    <property type="match status" value="1"/>
</dbReference>
<dbReference type="PRINTS" id="PR00081">
    <property type="entry name" value="GDHRDH"/>
</dbReference>
<keyword evidence="2" id="KW-0560">Oxidoreductase</keyword>
<dbReference type="InterPro" id="IPR002347">
    <property type="entry name" value="SDR_fam"/>
</dbReference>
<accession>A0A7X0VDZ8</accession>
<dbReference type="FunFam" id="3.40.50.720:FF:000173">
    <property type="entry name" value="3-oxoacyl-[acyl-carrier protein] reductase"/>
    <property type="match status" value="1"/>
</dbReference>
<dbReference type="InterPro" id="IPR050259">
    <property type="entry name" value="SDR"/>
</dbReference>
<dbReference type="Pfam" id="PF13561">
    <property type="entry name" value="adh_short_C2"/>
    <property type="match status" value="1"/>
</dbReference>
<dbReference type="PROSITE" id="PS00061">
    <property type="entry name" value="ADH_SHORT"/>
    <property type="match status" value="1"/>
</dbReference>
<organism evidence="3 4">
    <name type="scientific">Cohnella nanjingensis</name>
    <dbReference type="NCBI Taxonomy" id="1387779"/>
    <lineage>
        <taxon>Bacteria</taxon>
        <taxon>Bacillati</taxon>
        <taxon>Bacillota</taxon>
        <taxon>Bacilli</taxon>
        <taxon>Bacillales</taxon>
        <taxon>Paenibacillaceae</taxon>
        <taxon>Cohnella</taxon>
    </lineage>
</organism>
<reference evidence="3 4" key="1">
    <citation type="submission" date="2020-08" db="EMBL/GenBank/DDBJ databases">
        <title>Cohnella phylogeny.</title>
        <authorList>
            <person name="Dunlap C."/>
        </authorList>
    </citation>
    <scope>NUCLEOTIDE SEQUENCE [LARGE SCALE GENOMIC DNA]</scope>
    <source>
        <strain evidence="3 4">DSM 28246</strain>
    </source>
</reference>
<dbReference type="CDD" id="cd05233">
    <property type="entry name" value="SDR_c"/>
    <property type="match status" value="1"/>
</dbReference>
<sequence length="250" mass="26215">MDSGLAGKVVLVTGGSRGIGKAAAVQFANEGARVFITYANDSRMAAETVEEIRSQGSECHAIRMDLTDRDSIPQAISSIAGSSAGIDVLVNNAVTGDRKPVRIAEGSPDAWLAMIDHNLMSTYLVTRAVVPFMQKGAWGRMVHLSSDVAEDGMPGASSYAASKSGLHGFSRALAVELASANIFSNVVMPGLTLTERNTAEFDPGLLTQFARAVPAKRLGTPEDVASTIVYLGSQANRFVNGEAIRVTGGK</sequence>
<keyword evidence="4" id="KW-1185">Reference proteome</keyword>
<dbReference type="SUPFAM" id="SSF51735">
    <property type="entry name" value="NAD(P)-binding Rossmann-fold domains"/>
    <property type="match status" value="1"/>
</dbReference>
<dbReference type="RefSeq" id="WP_185141926.1">
    <property type="nucleotide sequence ID" value="NZ_JACJVP010000008.1"/>
</dbReference>
<protein>
    <submittedName>
        <fullName evidence="3">SDR family oxidoreductase</fullName>
    </submittedName>
</protein>
<dbReference type="InterPro" id="IPR036291">
    <property type="entry name" value="NAD(P)-bd_dom_sf"/>
</dbReference>
<dbReference type="Proteomes" id="UP000547209">
    <property type="component" value="Unassembled WGS sequence"/>
</dbReference>
<gene>
    <name evidence="3" type="ORF">H7C19_07240</name>
</gene>
<dbReference type="InterPro" id="IPR020904">
    <property type="entry name" value="Sc_DH/Rdtase_CS"/>
</dbReference>
<evidence type="ECO:0000256" key="2">
    <source>
        <dbReference type="ARBA" id="ARBA00023002"/>
    </source>
</evidence>
<evidence type="ECO:0000313" key="4">
    <source>
        <dbReference type="Proteomes" id="UP000547209"/>
    </source>
</evidence>
<dbReference type="EMBL" id="JACJVP010000008">
    <property type="protein sequence ID" value="MBB6670480.1"/>
    <property type="molecule type" value="Genomic_DNA"/>
</dbReference>